<dbReference type="InterPro" id="IPR029063">
    <property type="entry name" value="SAM-dependent_MTases_sf"/>
</dbReference>
<reference evidence="1 2" key="1">
    <citation type="submission" date="2021-03" db="EMBL/GenBank/DDBJ databases">
        <title>novel species isolated from a fishpond in China.</title>
        <authorList>
            <person name="Lu H."/>
            <person name="Cai Z."/>
        </authorList>
    </citation>
    <scope>NUCLEOTIDE SEQUENCE [LARGE SCALE GENOMIC DNA]</scope>
    <source>
        <strain evidence="1 2">YJ13C</strain>
    </source>
</reference>
<sequence length="201" mass="23553">MKDHYSFISPIYNTLAKLVFGSQLKLSKTCFLEGLSAKKILIIGGGDGLDYKAFQKQLQGEYWELSQSMLSLAKSNLKDSRLSFHLGVYHFRPEIRFDEIWLHFVLDTLSDEEIDALLVFCKKSLNQNGRIYLADFFEAKTGYQRFVSLAMIQFFRIVTAHKREDIPNYEQIFQRNDLKKTSEKLFRKGWVKAQIWIPESF</sequence>
<dbReference type="Proteomes" id="UP000664480">
    <property type="component" value="Unassembled WGS sequence"/>
</dbReference>
<keyword evidence="1" id="KW-0489">Methyltransferase</keyword>
<dbReference type="SUPFAM" id="SSF53335">
    <property type="entry name" value="S-adenosyl-L-methionine-dependent methyltransferases"/>
    <property type="match status" value="1"/>
</dbReference>
<dbReference type="RefSeq" id="WP_206584686.1">
    <property type="nucleotide sequence ID" value="NZ_JAFKCU010000001.1"/>
</dbReference>
<name>A0ABS3CAD6_9BACT</name>
<proteinExistence type="predicted"/>
<accession>A0ABS3CAD6</accession>
<evidence type="ECO:0000313" key="1">
    <source>
        <dbReference type="EMBL" id="MBN7814023.1"/>
    </source>
</evidence>
<organism evidence="1 2">
    <name type="scientific">Algoriphagus pacificus</name>
    <dbReference type="NCBI Taxonomy" id="2811234"/>
    <lineage>
        <taxon>Bacteria</taxon>
        <taxon>Pseudomonadati</taxon>
        <taxon>Bacteroidota</taxon>
        <taxon>Cytophagia</taxon>
        <taxon>Cytophagales</taxon>
        <taxon>Cyclobacteriaceae</taxon>
        <taxon>Algoriphagus</taxon>
    </lineage>
</organism>
<dbReference type="EMBL" id="JAFKCU010000001">
    <property type="protein sequence ID" value="MBN7814023.1"/>
    <property type="molecule type" value="Genomic_DNA"/>
</dbReference>
<dbReference type="GO" id="GO:0032259">
    <property type="term" value="P:methylation"/>
    <property type="evidence" value="ECO:0007669"/>
    <property type="project" value="UniProtKB-KW"/>
</dbReference>
<dbReference type="Gene3D" id="3.40.50.150">
    <property type="entry name" value="Vaccinia Virus protein VP39"/>
    <property type="match status" value="1"/>
</dbReference>
<comment type="caution">
    <text evidence="1">The sequence shown here is derived from an EMBL/GenBank/DDBJ whole genome shotgun (WGS) entry which is preliminary data.</text>
</comment>
<evidence type="ECO:0000313" key="2">
    <source>
        <dbReference type="Proteomes" id="UP000664480"/>
    </source>
</evidence>
<protein>
    <submittedName>
        <fullName evidence="1">Class I SAM-dependent methyltransferase</fullName>
    </submittedName>
</protein>
<dbReference type="GO" id="GO:0008168">
    <property type="term" value="F:methyltransferase activity"/>
    <property type="evidence" value="ECO:0007669"/>
    <property type="project" value="UniProtKB-KW"/>
</dbReference>
<keyword evidence="1" id="KW-0808">Transferase</keyword>
<gene>
    <name evidence="1" type="ORF">J0A69_01230</name>
</gene>
<keyword evidence="2" id="KW-1185">Reference proteome</keyword>